<organism evidence="2 3">
    <name type="scientific">Turicibacter sanguinis</name>
    <dbReference type="NCBI Taxonomy" id="154288"/>
    <lineage>
        <taxon>Bacteria</taxon>
        <taxon>Bacillati</taxon>
        <taxon>Bacillota</taxon>
        <taxon>Erysipelotrichia</taxon>
        <taxon>Erysipelotrichales</taxon>
        <taxon>Turicibacteraceae</taxon>
        <taxon>Turicibacter</taxon>
    </lineage>
</organism>
<evidence type="ECO:0000256" key="1">
    <source>
        <dbReference type="ARBA" id="ARBA00022679"/>
    </source>
</evidence>
<dbReference type="EMBL" id="WMQE01000020">
    <property type="protein sequence ID" value="MTK21637.1"/>
    <property type="molecule type" value="Genomic_DNA"/>
</dbReference>
<accession>A0A173UGI0</accession>
<dbReference type="RefSeq" id="WP_006785014.1">
    <property type="nucleotide sequence ID" value="NZ_CABJBH010000024.1"/>
</dbReference>
<dbReference type="Proteomes" id="UP000487649">
    <property type="component" value="Unassembled WGS sequence"/>
</dbReference>
<evidence type="ECO:0000313" key="2">
    <source>
        <dbReference type="EMBL" id="MTK21637.1"/>
    </source>
</evidence>
<dbReference type="AlphaFoldDB" id="A0A173UGI0"/>
<sequence length="244" mass="27583">MKKVLGCIRKADQDFSLIQEGDRVAVGVSGGKDSMALLYALHLYQKFAPVKFELVGITLKLGFPGMDFNPVVEFCKEHGIEYHLVDTQVYEILQLNADENGKIPCSLCSKFKKAILIKKGVELGCNKISMAHHADDAVETLVMNTMYNGYMATFKPKMYLDRTDVTFIRPLVYCYEDDIISAANRHVPIVPSTCPMDKHTKREDVKQLLKKLYRDYPMAKQNMLNALSNGDRVSLFDDISDKEA</sequence>
<dbReference type="PANTHER" id="PTHR43686">
    <property type="entry name" value="SULFURTRANSFERASE-RELATED"/>
    <property type="match status" value="1"/>
</dbReference>
<dbReference type="GO" id="GO:0016740">
    <property type="term" value="F:transferase activity"/>
    <property type="evidence" value="ECO:0007669"/>
    <property type="project" value="UniProtKB-KW"/>
</dbReference>
<protein>
    <submittedName>
        <fullName evidence="2">tRNA 2-thiocytidine(32) synthetase TtcA</fullName>
    </submittedName>
</protein>
<dbReference type="OrthoDB" id="9801054at2"/>
<keyword evidence="1" id="KW-0808">Transferase</keyword>
<dbReference type="PIRSF" id="PIRSF004976">
    <property type="entry name" value="ATPase_YdaO"/>
    <property type="match status" value="1"/>
</dbReference>
<proteinExistence type="predicted"/>
<evidence type="ECO:0000313" key="3">
    <source>
        <dbReference type="Proteomes" id="UP000487649"/>
    </source>
</evidence>
<gene>
    <name evidence="2" type="ORF">GMA92_09405</name>
</gene>
<dbReference type="GO" id="GO:0008033">
    <property type="term" value="P:tRNA processing"/>
    <property type="evidence" value="ECO:0007669"/>
    <property type="project" value="InterPro"/>
</dbReference>
<dbReference type="SUPFAM" id="SSF52402">
    <property type="entry name" value="Adenine nucleotide alpha hydrolases-like"/>
    <property type="match status" value="1"/>
</dbReference>
<name>A0A173UGI0_9FIRM</name>
<reference evidence="2 3" key="1">
    <citation type="journal article" date="2019" name="Nat. Med.">
        <title>A library of human gut bacterial isolates paired with longitudinal multiomics data enables mechanistic microbiome research.</title>
        <authorList>
            <person name="Poyet M."/>
            <person name="Groussin M."/>
            <person name="Gibbons S.M."/>
            <person name="Avila-Pacheco J."/>
            <person name="Jiang X."/>
            <person name="Kearney S.M."/>
            <person name="Perrotta A.R."/>
            <person name="Berdy B."/>
            <person name="Zhao S."/>
            <person name="Lieberman T.D."/>
            <person name="Swanson P.K."/>
            <person name="Smith M."/>
            <person name="Roesemann S."/>
            <person name="Alexander J.E."/>
            <person name="Rich S.A."/>
            <person name="Livny J."/>
            <person name="Vlamakis H."/>
            <person name="Clish C."/>
            <person name="Bullock K."/>
            <person name="Deik A."/>
            <person name="Scott J."/>
            <person name="Pierce K.A."/>
            <person name="Xavier R.J."/>
            <person name="Alm E.J."/>
        </authorList>
    </citation>
    <scope>NUCLEOTIDE SEQUENCE [LARGE SCALE GENOMIC DNA]</scope>
    <source>
        <strain evidence="2 3">BIOML-A198</strain>
    </source>
</reference>
<dbReference type="CDD" id="cd24138">
    <property type="entry name" value="TtcA-like"/>
    <property type="match status" value="1"/>
</dbReference>
<dbReference type="PANTHER" id="PTHR43686:SF1">
    <property type="entry name" value="AMINOTRAN_5 DOMAIN-CONTAINING PROTEIN"/>
    <property type="match status" value="1"/>
</dbReference>
<dbReference type="InterPro" id="IPR011063">
    <property type="entry name" value="TilS/TtcA_N"/>
</dbReference>
<dbReference type="Pfam" id="PF01171">
    <property type="entry name" value="ATP_bind_3"/>
    <property type="match status" value="1"/>
</dbReference>
<dbReference type="Gene3D" id="3.40.50.620">
    <property type="entry name" value="HUPs"/>
    <property type="match status" value="1"/>
</dbReference>
<dbReference type="InterPro" id="IPR014729">
    <property type="entry name" value="Rossmann-like_a/b/a_fold"/>
</dbReference>
<dbReference type="InterPro" id="IPR035107">
    <property type="entry name" value="tRNA_thiolation_TtcA_Ctu1"/>
</dbReference>
<comment type="caution">
    <text evidence="2">The sequence shown here is derived from an EMBL/GenBank/DDBJ whole genome shotgun (WGS) entry which is preliminary data.</text>
</comment>
<dbReference type="GeneID" id="60058890"/>